<dbReference type="RefSeq" id="WP_089122765.1">
    <property type="nucleotide sequence ID" value="NZ_BSPV01000004.1"/>
</dbReference>
<dbReference type="Proteomes" id="UP001157156">
    <property type="component" value="Unassembled WGS sequence"/>
</dbReference>
<protein>
    <recommendedName>
        <fullName evidence="3">Response regulator transcription factor</fullName>
    </recommendedName>
</protein>
<accession>A0ABQ6EMK6</accession>
<evidence type="ECO:0008006" key="3">
    <source>
        <dbReference type="Google" id="ProtNLM"/>
    </source>
</evidence>
<name>A0ABQ6EMK6_9VIBR</name>
<keyword evidence="2" id="KW-1185">Reference proteome</keyword>
<proteinExistence type="predicted"/>
<evidence type="ECO:0000313" key="1">
    <source>
        <dbReference type="EMBL" id="GLT14362.1"/>
    </source>
</evidence>
<sequence length="138" mass="15117">MNEELHFDNCLIVGNDLSSSGVMLNLVESLGLFENIDVSSSNNALLYLQANIVDLLIIRGSCCNVADVISQARLFGFSGKVVITFQEQGISFNNTIKSIADGYIDEHCAHEVIRSCIKAILQGYSVYPIDDDRKEIAA</sequence>
<evidence type="ECO:0000313" key="2">
    <source>
        <dbReference type="Proteomes" id="UP001157156"/>
    </source>
</evidence>
<gene>
    <name evidence="1" type="ORF">GCM10007931_13370</name>
</gene>
<reference evidence="2" key="1">
    <citation type="journal article" date="2019" name="Int. J. Syst. Evol. Microbiol.">
        <title>The Global Catalogue of Microorganisms (GCM) 10K type strain sequencing project: providing services to taxonomists for standard genome sequencing and annotation.</title>
        <authorList>
            <consortium name="The Broad Institute Genomics Platform"/>
            <consortium name="The Broad Institute Genome Sequencing Center for Infectious Disease"/>
            <person name="Wu L."/>
            <person name="Ma J."/>
        </authorList>
    </citation>
    <scope>NUCLEOTIDE SEQUENCE [LARGE SCALE GENOMIC DNA]</scope>
    <source>
        <strain evidence="2">NBRC 111146</strain>
    </source>
</reference>
<organism evidence="1 2">
    <name type="scientific">Vibrio algivorus</name>
    <dbReference type="NCBI Taxonomy" id="1667024"/>
    <lineage>
        <taxon>Bacteria</taxon>
        <taxon>Pseudomonadati</taxon>
        <taxon>Pseudomonadota</taxon>
        <taxon>Gammaproteobacteria</taxon>
        <taxon>Vibrionales</taxon>
        <taxon>Vibrionaceae</taxon>
        <taxon>Vibrio</taxon>
    </lineage>
</organism>
<comment type="caution">
    <text evidence="1">The sequence shown here is derived from an EMBL/GenBank/DDBJ whole genome shotgun (WGS) entry which is preliminary data.</text>
</comment>
<dbReference type="EMBL" id="BSPV01000004">
    <property type="protein sequence ID" value="GLT14362.1"/>
    <property type="molecule type" value="Genomic_DNA"/>
</dbReference>